<dbReference type="EMBL" id="GFPF01001463">
    <property type="protein sequence ID" value="MAA12609.1"/>
    <property type="molecule type" value="Transcribed_RNA"/>
</dbReference>
<dbReference type="AlphaFoldDB" id="A0A224YAH6"/>
<organism evidence="2">
    <name type="scientific">Rhipicephalus zambeziensis</name>
    <dbReference type="NCBI Taxonomy" id="60191"/>
    <lineage>
        <taxon>Eukaryota</taxon>
        <taxon>Metazoa</taxon>
        <taxon>Ecdysozoa</taxon>
        <taxon>Arthropoda</taxon>
        <taxon>Chelicerata</taxon>
        <taxon>Arachnida</taxon>
        <taxon>Acari</taxon>
        <taxon>Parasitiformes</taxon>
        <taxon>Ixodida</taxon>
        <taxon>Ixodoidea</taxon>
        <taxon>Ixodidae</taxon>
        <taxon>Rhipicephalinae</taxon>
        <taxon>Rhipicephalus</taxon>
        <taxon>Rhipicephalus</taxon>
    </lineage>
</organism>
<accession>A0A224YAH6</accession>
<keyword evidence="1" id="KW-0472">Membrane</keyword>
<evidence type="ECO:0000313" key="2">
    <source>
        <dbReference type="EMBL" id="MAA12609.1"/>
    </source>
</evidence>
<evidence type="ECO:0000256" key="1">
    <source>
        <dbReference type="SAM" id="Phobius"/>
    </source>
</evidence>
<reference evidence="2" key="1">
    <citation type="journal article" date="2017" name="Parasit. Vectors">
        <title>Sialotranscriptomics of Rhipicephalus zambeziensis reveals intricate expression profiles of secretory proteins and suggests tight temporal transcriptional regulation during blood-feeding.</title>
        <authorList>
            <person name="de Castro M.H."/>
            <person name="de Klerk D."/>
            <person name="Pienaar R."/>
            <person name="Rees D.J.G."/>
            <person name="Mans B.J."/>
        </authorList>
    </citation>
    <scope>NUCLEOTIDE SEQUENCE</scope>
    <source>
        <tissue evidence="2">Salivary glands</tissue>
    </source>
</reference>
<protein>
    <submittedName>
        <fullName evidence="2">Uncharacterized protein</fullName>
    </submittedName>
</protein>
<keyword evidence="1" id="KW-0812">Transmembrane</keyword>
<feature type="transmembrane region" description="Helical" evidence="1">
    <location>
        <begin position="60"/>
        <end position="79"/>
    </location>
</feature>
<name>A0A224YAH6_9ACAR</name>
<proteinExistence type="predicted"/>
<keyword evidence="1" id="KW-1133">Transmembrane helix</keyword>
<sequence>MAVRWQLFKKPVASQHRALHALSVKALLTCVPLLTSFRTCCTLASVIQEVNVPQPGVLFSYHPLPCGVGWAMLFVAMAVRWSVL</sequence>